<evidence type="ECO:0000313" key="3">
    <source>
        <dbReference type="Proteomes" id="UP001238603"/>
    </source>
</evidence>
<keyword evidence="1" id="KW-0732">Signal</keyword>
<dbReference type="Proteomes" id="UP001238603">
    <property type="component" value="Unassembled WGS sequence"/>
</dbReference>
<reference evidence="2 3" key="1">
    <citation type="submission" date="2023-06" db="EMBL/GenBank/DDBJ databases">
        <title>Pelomonas sp. APW6 16S ribosomal RNA gene genome sequencing and assembly.</title>
        <authorList>
            <person name="Woo H."/>
        </authorList>
    </citation>
    <scope>NUCLEOTIDE SEQUENCE [LARGE SCALE GENOMIC DNA]</scope>
    <source>
        <strain evidence="2 3">APW6</strain>
    </source>
</reference>
<sequence length="132" mass="13824">MKALARGGAPLRRMLVTAALLPAALGPARAEGPSTAESQAVLDLTVALCSRALPHQAADFEKTRRPPYACLDVSEAQVRAVRQSAPYQAALRRLTGELGLMPTSERLAGCRSHLTAHCIDEPPPASGAASDD</sequence>
<accession>A0ABT7LG94</accession>
<evidence type="ECO:0008006" key="4">
    <source>
        <dbReference type="Google" id="ProtNLM"/>
    </source>
</evidence>
<proteinExistence type="predicted"/>
<comment type="caution">
    <text evidence="2">The sequence shown here is derived from an EMBL/GenBank/DDBJ whole genome shotgun (WGS) entry which is preliminary data.</text>
</comment>
<organism evidence="2 3">
    <name type="scientific">Roseateles subflavus</name>
    <dbReference type="NCBI Taxonomy" id="3053353"/>
    <lineage>
        <taxon>Bacteria</taxon>
        <taxon>Pseudomonadati</taxon>
        <taxon>Pseudomonadota</taxon>
        <taxon>Betaproteobacteria</taxon>
        <taxon>Burkholderiales</taxon>
        <taxon>Sphaerotilaceae</taxon>
        <taxon>Roseateles</taxon>
    </lineage>
</organism>
<feature type="signal peptide" evidence="1">
    <location>
        <begin position="1"/>
        <end position="30"/>
    </location>
</feature>
<evidence type="ECO:0000313" key="2">
    <source>
        <dbReference type="EMBL" id="MDL5031876.1"/>
    </source>
</evidence>
<dbReference type="RefSeq" id="WP_285981987.1">
    <property type="nucleotide sequence ID" value="NZ_JASVDS010000002.1"/>
</dbReference>
<evidence type="ECO:0000256" key="1">
    <source>
        <dbReference type="SAM" id="SignalP"/>
    </source>
</evidence>
<name>A0ABT7LG94_9BURK</name>
<gene>
    <name evidence="2" type="ORF">QRD43_08135</name>
</gene>
<protein>
    <recommendedName>
        <fullName evidence="4">UrcA family protein</fullName>
    </recommendedName>
</protein>
<keyword evidence="3" id="KW-1185">Reference proteome</keyword>
<feature type="chain" id="PRO_5046902649" description="UrcA family protein" evidence="1">
    <location>
        <begin position="31"/>
        <end position="132"/>
    </location>
</feature>
<dbReference type="EMBL" id="JASVDS010000002">
    <property type="protein sequence ID" value="MDL5031876.1"/>
    <property type="molecule type" value="Genomic_DNA"/>
</dbReference>